<feature type="compositionally biased region" description="Basic and acidic residues" evidence="1">
    <location>
        <begin position="60"/>
        <end position="72"/>
    </location>
</feature>
<dbReference type="Pfam" id="PF14016">
    <property type="entry name" value="DUF4232"/>
    <property type="match status" value="1"/>
</dbReference>
<protein>
    <submittedName>
        <fullName evidence="4">DUF4232 domain-containing protein</fullName>
    </submittedName>
</protein>
<comment type="caution">
    <text evidence="4">The sequence shown here is derived from an EMBL/GenBank/DDBJ whole genome shotgun (WGS) entry which is preliminary data.</text>
</comment>
<dbReference type="Proteomes" id="UP001596241">
    <property type="component" value="Unassembled WGS sequence"/>
</dbReference>
<feature type="compositionally biased region" description="Polar residues" evidence="1">
    <location>
        <begin position="40"/>
        <end position="52"/>
    </location>
</feature>
<evidence type="ECO:0000313" key="5">
    <source>
        <dbReference type="Proteomes" id="UP001596241"/>
    </source>
</evidence>
<feature type="domain" description="DUF4232" evidence="3">
    <location>
        <begin position="95"/>
        <end position="223"/>
    </location>
</feature>
<feature type="signal peptide" evidence="2">
    <location>
        <begin position="1"/>
        <end position="31"/>
    </location>
</feature>
<reference evidence="5" key="1">
    <citation type="journal article" date="2019" name="Int. J. Syst. Evol. Microbiol.">
        <title>The Global Catalogue of Microorganisms (GCM) 10K type strain sequencing project: providing services to taxonomists for standard genome sequencing and annotation.</title>
        <authorList>
            <consortium name="The Broad Institute Genomics Platform"/>
            <consortium name="The Broad Institute Genome Sequencing Center for Infectious Disease"/>
            <person name="Wu L."/>
            <person name="Ma J."/>
        </authorList>
    </citation>
    <scope>NUCLEOTIDE SEQUENCE [LARGE SCALE GENOMIC DNA]</scope>
    <source>
        <strain evidence="5">CGMCC 1.15809</strain>
    </source>
</reference>
<dbReference type="RefSeq" id="WP_345077368.1">
    <property type="nucleotide sequence ID" value="NZ_BAAAWG010000002.1"/>
</dbReference>
<accession>A0ABW1FLZ1</accession>
<name>A0ABW1FLZ1_9ACTN</name>
<dbReference type="PROSITE" id="PS51257">
    <property type="entry name" value="PROKAR_LIPOPROTEIN"/>
    <property type="match status" value="1"/>
</dbReference>
<dbReference type="EMBL" id="JBHSPW010000009">
    <property type="protein sequence ID" value="MFC5894995.1"/>
    <property type="molecule type" value="Genomic_DNA"/>
</dbReference>
<feature type="region of interest" description="Disordered" evidence="1">
    <location>
        <begin position="30"/>
        <end position="94"/>
    </location>
</feature>
<dbReference type="InterPro" id="IPR025326">
    <property type="entry name" value="DUF4232"/>
</dbReference>
<feature type="chain" id="PRO_5047146982" evidence="2">
    <location>
        <begin position="32"/>
        <end position="232"/>
    </location>
</feature>
<evidence type="ECO:0000259" key="3">
    <source>
        <dbReference type="Pfam" id="PF14016"/>
    </source>
</evidence>
<keyword evidence="5" id="KW-1185">Reference proteome</keyword>
<evidence type="ECO:0000256" key="2">
    <source>
        <dbReference type="SAM" id="SignalP"/>
    </source>
</evidence>
<organism evidence="4 5">
    <name type="scientific">Streptomyces ramulosus</name>
    <dbReference type="NCBI Taxonomy" id="47762"/>
    <lineage>
        <taxon>Bacteria</taxon>
        <taxon>Bacillati</taxon>
        <taxon>Actinomycetota</taxon>
        <taxon>Actinomycetes</taxon>
        <taxon>Kitasatosporales</taxon>
        <taxon>Streptomycetaceae</taxon>
        <taxon>Streptomyces</taxon>
    </lineage>
</organism>
<gene>
    <name evidence="4" type="ORF">ACFP3M_19535</name>
</gene>
<proteinExistence type="predicted"/>
<evidence type="ECO:0000256" key="1">
    <source>
        <dbReference type="SAM" id="MobiDB-lite"/>
    </source>
</evidence>
<sequence length="232" mass="24144">MSVLRRVRKPALFAVTALAALSLTACGPADGKDDALKSVPTASEGQGQNTSDVKGGESGGKGEARASTERGDGAGQGGAGRQNASGDDAQGETTCTGANVKAEVSQASRPINHLLIKITNTGSKRCNAYYAPALRFDEDQAATRELEDSKPQAVVSVEPGESAYAGVGLTGEPSEDTHLRDARNLEIHFKGIDENEPDAGHSVNLALPDGTKIDDNAFVTYWQTDPNTALSF</sequence>
<evidence type="ECO:0000313" key="4">
    <source>
        <dbReference type="EMBL" id="MFC5894995.1"/>
    </source>
</evidence>
<keyword evidence="2" id="KW-0732">Signal</keyword>